<dbReference type="PROSITE" id="PS50238">
    <property type="entry name" value="RHOGAP"/>
    <property type="match status" value="1"/>
</dbReference>
<dbReference type="InterPro" id="IPR000198">
    <property type="entry name" value="RhoGAP_dom"/>
</dbReference>
<feature type="region of interest" description="Disordered" evidence="2">
    <location>
        <begin position="615"/>
        <end position="682"/>
    </location>
</feature>
<dbReference type="AlphaFoldDB" id="A0A6P8WU41"/>
<feature type="region of interest" description="Disordered" evidence="2">
    <location>
        <begin position="1"/>
        <end position="22"/>
    </location>
</feature>
<dbReference type="FunFam" id="1.10.555.10:FF:000067">
    <property type="entry name" value="Rho GTPase-activating protein conundrum"/>
    <property type="match status" value="1"/>
</dbReference>
<feature type="compositionally biased region" description="Polar residues" evidence="2">
    <location>
        <begin position="133"/>
        <end position="146"/>
    </location>
</feature>
<feature type="compositionally biased region" description="Basic and acidic residues" evidence="2">
    <location>
        <begin position="120"/>
        <end position="131"/>
    </location>
</feature>
<dbReference type="GO" id="GO:0005096">
    <property type="term" value="F:GTPase activator activity"/>
    <property type="evidence" value="ECO:0007669"/>
    <property type="project" value="UniProtKB-KW"/>
</dbReference>
<feature type="compositionally biased region" description="Basic residues" evidence="2">
    <location>
        <begin position="110"/>
        <end position="119"/>
    </location>
</feature>
<dbReference type="OrthoDB" id="27680at2759"/>
<evidence type="ECO:0000259" key="3">
    <source>
        <dbReference type="PROSITE" id="PS50238"/>
    </source>
</evidence>
<proteinExistence type="predicted"/>
<reference evidence="5" key="1">
    <citation type="submission" date="2025-08" db="UniProtKB">
        <authorList>
            <consortium name="RefSeq"/>
        </authorList>
    </citation>
    <scope>IDENTIFICATION</scope>
    <source>
        <strain evidence="5">15112-1751.03</strain>
        <tissue evidence="5">Whole Adult</tissue>
    </source>
</reference>
<evidence type="ECO:0000313" key="4">
    <source>
        <dbReference type="Proteomes" id="UP000515160"/>
    </source>
</evidence>
<dbReference type="GO" id="GO:0051056">
    <property type="term" value="P:regulation of small GTPase mediated signal transduction"/>
    <property type="evidence" value="ECO:0007669"/>
    <property type="project" value="TreeGrafter"/>
</dbReference>
<protein>
    <submittedName>
        <fullName evidence="5">Rho GTPase-activating protein conundrum</fullName>
    </submittedName>
</protein>
<dbReference type="PANTHER" id="PTHR14963">
    <property type="entry name" value="RHO GTPASE ACTIVATING PROTEIN 18,19-RELATED"/>
    <property type="match status" value="1"/>
</dbReference>
<feature type="region of interest" description="Disordered" evidence="2">
    <location>
        <begin position="261"/>
        <end position="329"/>
    </location>
</feature>
<dbReference type="SUPFAM" id="SSF48350">
    <property type="entry name" value="GTPase activation domain, GAP"/>
    <property type="match status" value="1"/>
</dbReference>
<evidence type="ECO:0000256" key="1">
    <source>
        <dbReference type="ARBA" id="ARBA00022468"/>
    </source>
</evidence>
<feature type="compositionally biased region" description="Polar residues" evidence="2">
    <location>
        <begin position="663"/>
        <end position="674"/>
    </location>
</feature>
<dbReference type="InterPro" id="IPR008936">
    <property type="entry name" value="Rho_GTPase_activation_prot"/>
</dbReference>
<dbReference type="Gene3D" id="1.10.555.10">
    <property type="entry name" value="Rho GTPase activation protein"/>
    <property type="match status" value="1"/>
</dbReference>
<feature type="compositionally biased region" description="Basic and acidic residues" evidence="2">
    <location>
        <begin position="293"/>
        <end position="311"/>
    </location>
</feature>
<dbReference type="SMART" id="SM00324">
    <property type="entry name" value="RhoGAP"/>
    <property type="match status" value="1"/>
</dbReference>
<gene>
    <name evidence="5" type="primary">LOC117567199</name>
</gene>
<feature type="compositionally biased region" description="Polar residues" evidence="2">
    <location>
        <begin position="261"/>
        <end position="273"/>
    </location>
</feature>
<organism evidence="4 5">
    <name type="scientific">Drosophila albomicans</name>
    <name type="common">Fruit fly</name>
    <dbReference type="NCBI Taxonomy" id="7291"/>
    <lineage>
        <taxon>Eukaryota</taxon>
        <taxon>Metazoa</taxon>
        <taxon>Ecdysozoa</taxon>
        <taxon>Arthropoda</taxon>
        <taxon>Hexapoda</taxon>
        <taxon>Insecta</taxon>
        <taxon>Pterygota</taxon>
        <taxon>Neoptera</taxon>
        <taxon>Endopterygota</taxon>
        <taxon>Diptera</taxon>
        <taxon>Brachycera</taxon>
        <taxon>Muscomorpha</taxon>
        <taxon>Ephydroidea</taxon>
        <taxon>Drosophilidae</taxon>
        <taxon>Drosophila</taxon>
    </lineage>
</organism>
<evidence type="ECO:0000256" key="2">
    <source>
        <dbReference type="SAM" id="MobiDB-lite"/>
    </source>
</evidence>
<evidence type="ECO:0000313" key="5">
    <source>
        <dbReference type="RefSeq" id="XP_034102918.1"/>
    </source>
</evidence>
<keyword evidence="1" id="KW-0343">GTPase activation</keyword>
<feature type="compositionally biased region" description="Basic residues" evidence="2">
    <location>
        <begin position="617"/>
        <end position="630"/>
    </location>
</feature>
<dbReference type="Proteomes" id="UP000515160">
    <property type="component" value="Chromosome 3"/>
</dbReference>
<feature type="region of interest" description="Disordered" evidence="2">
    <location>
        <begin position="110"/>
        <end position="150"/>
    </location>
</feature>
<dbReference type="GeneID" id="117567199"/>
<dbReference type="GO" id="GO:0005737">
    <property type="term" value="C:cytoplasm"/>
    <property type="evidence" value="ECO:0007669"/>
    <property type="project" value="TreeGrafter"/>
</dbReference>
<dbReference type="CTD" id="3355133"/>
<feature type="domain" description="Rho-GAP" evidence="3">
    <location>
        <begin position="398"/>
        <end position="604"/>
    </location>
</feature>
<dbReference type="GO" id="GO:0007165">
    <property type="term" value="P:signal transduction"/>
    <property type="evidence" value="ECO:0007669"/>
    <property type="project" value="InterPro"/>
</dbReference>
<dbReference type="PANTHER" id="PTHR14963:SF1">
    <property type="entry name" value="RHO GTPASE-ACTIVATING PROTEIN CONUNDRUM"/>
    <property type="match status" value="1"/>
</dbReference>
<feature type="compositionally biased region" description="Low complexity" evidence="2">
    <location>
        <begin position="632"/>
        <end position="656"/>
    </location>
</feature>
<dbReference type="RefSeq" id="XP_034102918.1">
    <property type="nucleotide sequence ID" value="XM_034247027.2"/>
</dbReference>
<feature type="compositionally biased region" description="Low complexity" evidence="2">
    <location>
        <begin position="1"/>
        <end position="17"/>
    </location>
</feature>
<sequence length="682" mass="76899">MNSNNNNNSNSNNNNNNASLDNTCDQDYTEFLNEYLLQTNSTCNEPEIHYEDGEMEAEWLISAGYPELTKPFEQGIELRSTDLEPVLATLSRPHAEAIKQRVRALNHTVRGRTKNRSKRKPDIRDVFRDFDESSTGTRSRSATPDSLDSVHGDDVWGNASIPSFVSIFDHNAANDNVSGFPSLNNKHMKQKIRRTPSAPLKASTSTDLFRGSQVRCDIPMYSSEGIELLGFSRIGTIHIPRNRSGSDPSCSVGRVRGQIMQDSQSENNTSSGDSSDEYHPNAAHISTTSPEKILNKMHLESPKQELRDSQSSRDGISFESMCRDNSSQDDGIDAVDNCGVVIQESYSDIDTINEIDLKRLQPVFWLELATVFDRNQVSLDKRKPFKRRRKEEGSLFGVSLNALIRRDQQLSGMDSTLVPRFLEGLLEELMKRGTREEGILRVAGQKHKTELIYNELESSFYQKPEKFAQLLSAASVHELSALLKRWLRELPQPLLSSELIQLFYQCHTLPSMDQMRALSNLCQMLPHENRNTLRSILRFLNAIIDLQDINKMNLHNVSTIFAPSFFPPRYIHPTDKNSIAEQVKMAALCCRLTNVLITRGEGLFQVPDHLIAESRNQKARQGKRGHRRVQKVSSLLHPTSTSVPSSSGVQHSSSRVSGDHDNGSSISRRPSFNPSHVHRFVV</sequence>
<dbReference type="GO" id="GO:0030833">
    <property type="term" value="P:regulation of actin filament polymerization"/>
    <property type="evidence" value="ECO:0007669"/>
    <property type="project" value="TreeGrafter"/>
</dbReference>
<name>A0A6P8WU41_DROAB</name>
<keyword evidence="4" id="KW-1185">Reference proteome</keyword>
<dbReference type="Pfam" id="PF00620">
    <property type="entry name" value="RhoGAP"/>
    <property type="match status" value="1"/>
</dbReference>
<accession>A0A6P8WU41</accession>